<dbReference type="Proteomes" id="UP000006258">
    <property type="component" value="Unassembled WGS sequence"/>
</dbReference>
<evidence type="ECO:0000313" key="1">
    <source>
        <dbReference type="EMBL" id="EFK58974.1"/>
    </source>
</evidence>
<proteinExistence type="predicted"/>
<dbReference type="RefSeq" id="WP_003000557.1">
    <property type="nucleotide sequence ID" value="NZ_GL379774.1"/>
</dbReference>
<name>D7VJC1_SPHSI</name>
<organism evidence="1 2">
    <name type="scientific">Sphingobacterium spiritivorum ATCC 33861</name>
    <dbReference type="NCBI Taxonomy" id="525373"/>
    <lineage>
        <taxon>Bacteria</taxon>
        <taxon>Pseudomonadati</taxon>
        <taxon>Bacteroidota</taxon>
        <taxon>Sphingobacteriia</taxon>
        <taxon>Sphingobacteriales</taxon>
        <taxon>Sphingobacteriaceae</taxon>
        <taxon>Sphingobacterium</taxon>
    </lineage>
</organism>
<dbReference type="AlphaFoldDB" id="D7VJC1"/>
<reference evidence="1" key="1">
    <citation type="submission" date="2010-07" db="EMBL/GenBank/DDBJ databases">
        <authorList>
            <person name="Muzny D."/>
            <person name="Qin X."/>
            <person name="Buhay C."/>
            <person name="Dugan-Rocha S."/>
            <person name="Ding Y."/>
            <person name="Chen G."/>
            <person name="Hawes A."/>
            <person name="Holder M."/>
            <person name="Jhangiani S."/>
            <person name="Johnson A."/>
            <person name="Khan Z."/>
            <person name="Li Z."/>
            <person name="Liu W."/>
            <person name="Liu X."/>
            <person name="Perez L."/>
            <person name="Shen H."/>
            <person name="Wang Q."/>
            <person name="Watt J."/>
            <person name="Xi L."/>
            <person name="Xin Y."/>
            <person name="Zhou J."/>
            <person name="Deng J."/>
            <person name="Jiang H."/>
            <person name="Liu Y."/>
            <person name="Qu J."/>
            <person name="Song X.-Z."/>
            <person name="Zhang L."/>
            <person name="Villasana D."/>
            <person name="Johnson A."/>
            <person name="Liu J."/>
            <person name="Liyanage D."/>
            <person name="Lorensuhewa L."/>
            <person name="Robinson T."/>
            <person name="Song A."/>
            <person name="Song B.-B."/>
            <person name="Dinh H."/>
            <person name="Thornton R."/>
            <person name="Coyle M."/>
            <person name="Francisco L."/>
            <person name="Jackson L."/>
            <person name="Javaid M."/>
            <person name="Korchina V."/>
            <person name="Kovar C."/>
            <person name="Mata R."/>
            <person name="Mathew T."/>
            <person name="Ngo R."/>
            <person name="Nguyen L."/>
            <person name="Nguyen N."/>
            <person name="Okwuonu G."/>
            <person name="Ongeri F."/>
            <person name="Pham C."/>
            <person name="Simmons D."/>
            <person name="Wilczek-Boney K."/>
            <person name="Hale W."/>
            <person name="Jakkamsetti A."/>
            <person name="Pham P."/>
            <person name="Ruth R."/>
            <person name="San Lucas F."/>
            <person name="Warren J."/>
            <person name="Zhang J."/>
            <person name="Zhao Z."/>
            <person name="Zhou C."/>
            <person name="Zhu D."/>
            <person name="Lee S."/>
            <person name="Bess C."/>
            <person name="Blankenburg K."/>
            <person name="Forbes L."/>
            <person name="Fu Q."/>
            <person name="Gubbala S."/>
            <person name="Hirani K."/>
            <person name="Jayaseelan J.C."/>
            <person name="Lara F."/>
            <person name="Munidasa M."/>
            <person name="Palculict T."/>
            <person name="Patil S."/>
            <person name="Pu L.-L."/>
            <person name="Saada N."/>
            <person name="Tang L."/>
            <person name="Weissenberger G."/>
            <person name="Zhu Y."/>
            <person name="Hemphill L."/>
            <person name="Shang Y."/>
            <person name="Youmans B."/>
            <person name="Ayvaz T."/>
            <person name="Ross M."/>
            <person name="Santibanez J."/>
            <person name="Aqrawi P."/>
            <person name="Gross S."/>
            <person name="Joshi V."/>
            <person name="Fowler G."/>
            <person name="Nazareth L."/>
            <person name="Reid J."/>
            <person name="Worley K."/>
            <person name="Petrosino J."/>
            <person name="Highlander S."/>
            <person name="Gibbs R."/>
        </authorList>
    </citation>
    <scope>NUCLEOTIDE SEQUENCE [LARGE SCALE GENOMIC DNA]</scope>
    <source>
        <strain evidence="1">ATCC 33861</strain>
    </source>
</reference>
<evidence type="ECO:0000313" key="2">
    <source>
        <dbReference type="Proteomes" id="UP000006258"/>
    </source>
</evidence>
<gene>
    <name evidence="1" type="ORF">HMPREF0766_11090</name>
</gene>
<dbReference type="EMBL" id="ACHA02000004">
    <property type="protein sequence ID" value="EFK58974.1"/>
    <property type="molecule type" value="Genomic_DNA"/>
</dbReference>
<keyword evidence="2" id="KW-1185">Reference proteome</keyword>
<accession>D7VJC1</accession>
<dbReference type="HOGENOM" id="CLU_2304235_0_0_10"/>
<protein>
    <submittedName>
        <fullName evidence="1">Uncharacterized protein</fullName>
    </submittedName>
</protein>
<comment type="caution">
    <text evidence="1">The sequence shown here is derived from an EMBL/GenBank/DDBJ whole genome shotgun (WGS) entry which is preliminary data.</text>
</comment>
<sequence length="100" mass="11446">MFNLNTIKIKKLILIGCLLIAISSCQKETIVNSEVKKKESDEISKEIEDLKLFLGERLSIPVSKFKFNESDSTLYVENTAIKEKISVLRRFNNVINKPTN</sequence>
<dbReference type="GeneID" id="95428261"/>
<dbReference type="STRING" id="525373.HMPREF0766_11090"/>